<dbReference type="InterPro" id="IPR025392">
    <property type="entry name" value="DUF4124"/>
</dbReference>
<dbReference type="Pfam" id="PF13511">
    <property type="entry name" value="DUF4124"/>
    <property type="match status" value="1"/>
</dbReference>
<feature type="chain" id="PRO_5037149839" evidence="2">
    <location>
        <begin position="20"/>
        <end position="211"/>
    </location>
</feature>
<organism evidence="4 5">
    <name type="scientific">Azospira inquinata</name>
    <dbReference type="NCBI Taxonomy" id="2785627"/>
    <lineage>
        <taxon>Bacteria</taxon>
        <taxon>Pseudomonadati</taxon>
        <taxon>Pseudomonadota</taxon>
        <taxon>Betaproteobacteria</taxon>
        <taxon>Rhodocyclales</taxon>
        <taxon>Rhodocyclaceae</taxon>
        <taxon>Azospira</taxon>
    </lineage>
</organism>
<feature type="coiled-coil region" evidence="1">
    <location>
        <begin position="71"/>
        <end position="196"/>
    </location>
</feature>
<evidence type="ECO:0000313" key="4">
    <source>
        <dbReference type="EMBL" id="QWT50221.1"/>
    </source>
</evidence>
<gene>
    <name evidence="4" type="ORF">Azoinq_06445</name>
</gene>
<evidence type="ECO:0000313" key="5">
    <source>
        <dbReference type="Proteomes" id="UP000683428"/>
    </source>
</evidence>
<protein>
    <submittedName>
        <fullName evidence="4">DUF4124 domain-containing protein</fullName>
    </submittedName>
</protein>
<feature type="signal peptide" evidence="2">
    <location>
        <begin position="1"/>
        <end position="19"/>
    </location>
</feature>
<proteinExistence type="predicted"/>
<accession>A0A975XVU6</accession>
<evidence type="ECO:0000256" key="2">
    <source>
        <dbReference type="SAM" id="SignalP"/>
    </source>
</evidence>
<keyword evidence="1" id="KW-0175">Coiled coil</keyword>
<dbReference type="KEGG" id="aiq:Azoinq_06445"/>
<evidence type="ECO:0000256" key="1">
    <source>
        <dbReference type="SAM" id="Coils"/>
    </source>
</evidence>
<keyword evidence="2" id="KW-0732">Signal</keyword>
<dbReference type="AlphaFoldDB" id="A0A975XVU6"/>
<reference evidence="4" key="1">
    <citation type="submission" date="2020-11" db="EMBL/GenBank/DDBJ databases">
        <title>Azospira inquinata sp. nov.</title>
        <authorList>
            <person name="Moe W.M."/>
            <person name="Mikes M.C."/>
        </authorList>
    </citation>
    <scope>NUCLEOTIDE SEQUENCE</scope>
    <source>
        <strain evidence="4">Azo-3</strain>
    </source>
</reference>
<evidence type="ECO:0000259" key="3">
    <source>
        <dbReference type="Pfam" id="PF13511"/>
    </source>
</evidence>
<dbReference type="Proteomes" id="UP000683428">
    <property type="component" value="Chromosome"/>
</dbReference>
<dbReference type="RefSeq" id="WP_216130803.1">
    <property type="nucleotide sequence ID" value="NZ_CP064782.1"/>
</dbReference>
<dbReference type="EMBL" id="CP064782">
    <property type="protein sequence ID" value="QWT50221.1"/>
    <property type="molecule type" value="Genomic_DNA"/>
</dbReference>
<keyword evidence="5" id="KW-1185">Reference proteome</keyword>
<sequence>MWRPASLLLLLLTALPAGAGQLYCCQDAHGHKVCGDTVPPLCQKRGYQELNPQGVVTRQVEGQLTPEQQARRAAELEKQKAQDQAAKEQKRKDQALLNMYASVQDIQEQQTRSQQDITLQQRQLQGRLNEALKRRTHLQNEAEFYRNKPMPPDLTKQVKDNGYDIRSLQDQLNQKRQELGAANARYEADRKRYQELISGHNGELHPALAPH</sequence>
<name>A0A975XVU6_9RHOO</name>
<feature type="domain" description="DUF4124" evidence="3">
    <location>
        <begin position="8"/>
        <end position="74"/>
    </location>
</feature>